<gene>
    <name evidence="3" type="ORF">H9942_04320</name>
</gene>
<dbReference type="AlphaFoldDB" id="A0A9D2RYB3"/>
<dbReference type="InterPro" id="IPR008327">
    <property type="entry name" value="Sig_transdc_resp-reg_antiterm"/>
</dbReference>
<dbReference type="InterPro" id="IPR005561">
    <property type="entry name" value="ANTAR"/>
</dbReference>
<dbReference type="Proteomes" id="UP000824214">
    <property type="component" value="Unassembled WGS sequence"/>
</dbReference>
<dbReference type="SMART" id="SM01012">
    <property type="entry name" value="ANTAR"/>
    <property type="match status" value="1"/>
</dbReference>
<dbReference type="EMBL" id="DWXZ01000084">
    <property type="protein sequence ID" value="HJB37277.1"/>
    <property type="molecule type" value="Genomic_DNA"/>
</dbReference>
<evidence type="ECO:0000256" key="1">
    <source>
        <dbReference type="SAM" id="Coils"/>
    </source>
</evidence>
<sequence length="198" mass="21991">MLTPGAKGAASDRRVLVALPGEKNRAQWERLLGEEGFREVAFAASGGEARRLLLAGAWDALVVSAPLPDEFGHQLAMDAAEEGPGVLLAVKSDQWEEVNARVAAYGVLTLGRPFSRGMFSQAVGLLLASQAKAERYRAENEKLRQKLEELRVVSRAKCLLVEYLHLDEESAHKYMERQAMEERKTRRAVAEEILREYG</sequence>
<dbReference type="InterPro" id="IPR011006">
    <property type="entry name" value="CheY-like_superfamily"/>
</dbReference>
<protein>
    <submittedName>
        <fullName evidence="3">ANTAR domain-containing protein</fullName>
    </submittedName>
</protein>
<comment type="caution">
    <text evidence="3">The sequence shown here is derived from an EMBL/GenBank/DDBJ whole genome shotgun (WGS) entry which is preliminary data.</text>
</comment>
<dbReference type="GO" id="GO:0003723">
    <property type="term" value="F:RNA binding"/>
    <property type="evidence" value="ECO:0007669"/>
    <property type="project" value="InterPro"/>
</dbReference>
<reference evidence="3" key="2">
    <citation type="submission" date="2021-04" db="EMBL/GenBank/DDBJ databases">
        <authorList>
            <person name="Gilroy R."/>
        </authorList>
    </citation>
    <scope>NUCLEOTIDE SEQUENCE</scope>
    <source>
        <strain evidence="3">ChiBcolR8-3208</strain>
    </source>
</reference>
<name>A0A9D2RYB3_9FIRM</name>
<feature type="coiled-coil region" evidence="1">
    <location>
        <begin position="126"/>
        <end position="153"/>
    </location>
</feature>
<feature type="domain" description="ANTAR" evidence="2">
    <location>
        <begin position="133"/>
        <end position="194"/>
    </location>
</feature>
<proteinExistence type="predicted"/>
<dbReference type="SUPFAM" id="SSF52172">
    <property type="entry name" value="CheY-like"/>
    <property type="match status" value="1"/>
</dbReference>
<evidence type="ECO:0000313" key="3">
    <source>
        <dbReference type="EMBL" id="HJB37277.1"/>
    </source>
</evidence>
<organism evidence="3 4">
    <name type="scientific">Candidatus Acutalibacter ornithocaccae</name>
    <dbReference type="NCBI Taxonomy" id="2838416"/>
    <lineage>
        <taxon>Bacteria</taxon>
        <taxon>Bacillati</taxon>
        <taxon>Bacillota</taxon>
        <taxon>Clostridia</taxon>
        <taxon>Eubacteriales</taxon>
        <taxon>Acutalibacteraceae</taxon>
        <taxon>Acutalibacter</taxon>
    </lineage>
</organism>
<dbReference type="PROSITE" id="PS50921">
    <property type="entry name" value="ANTAR"/>
    <property type="match status" value="1"/>
</dbReference>
<dbReference type="PIRSF" id="PIRSF036382">
    <property type="entry name" value="RR_antiterm"/>
    <property type="match status" value="1"/>
</dbReference>
<reference evidence="3" key="1">
    <citation type="journal article" date="2021" name="PeerJ">
        <title>Extensive microbial diversity within the chicken gut microbiome revealed by metagenomics and culture.</title>
        <authorList>
            <person name="Gilroy R."/>
            <person name="Ravi A."/>
            <person name="Getino M."/>
            <person name="Pursley I."/>
            <person name="Horton D.L."/>
            <person name="Alikhan N.F."/>
            <person name="Baker D."/>
            <person name="Gharbi K."/>
            <person name="Hall N."/>
            <person name="Watson M."/>
            <person name="Adriaenssens E.M."/>
            <person name="Foster-Nyarko E."/>
            <person name="Jarju S."/>
            <person name="Secka A."/>
            <person name="Antonio M."/>
            <person name="Oren A."/>
            <person name="Chaudhuri R.R."/>
            <person name="La Ragione R."/>
            <person name="Hildebrand F."/>
            <person name="Pallen M.J."/>
        </authorList>
    </citation>
    <scope>NUCLEOTIDE SEQUENCE</scope>
    <source>
        <strain evidence="3">ChiBcolR8-3208</strain>
    </source>
</reference>
<accession>A0A9D2RYB3</accession>
<dbReference type="Gene3D" id="1.10.10.10">
    <property type="entry name" value="Winged helix-like DNA-binding domain superfamily/Winged helix DNA-binding domain"/>
    <property type="match status" value="1"/>
</dbReference>
<evidence type="ECO:0000313" key="4">
    <source>
        <dbReference type="Proteomes" id="UP000824214"/>
    </source>
</evidence>
<dbReference type="InterPro" id="IPR036388">
    <property type="entry name" value="WH-like_DNA-bd_sf"/>
</dbReference>
<dbReference type="Pfam" id="PF03861">
    <property type="entry name" value="ANTAR"/>
    <property type="match status" value="1"/>
</dbReference>
<evidence type="ECO:0000259" key="2">
    <source>
        <dbReference type="PROSITE" id="PS50921"/>
    </source>
</evidence>
<keyword evidence="1" id="KW-0175">Coiled coil</keyword>